<organism evidence="3 4">
    <name type="scientific">Roseimaritima multifibrata</name>
    <dbReference type="NCBI Taxonomy" id="1930274"/>
    <lineage>
        <taxon>Bacteria</taxon>
        <taxon>Pseudomonadati</taxon>
        <taxon>Planctomycetota</taxon>
        <taxon>Planctomycetia</taxon>
        <taxon>Pirellulales</taxon>
        <taxon>Pirellulaceae</taxon>
        <taxon>Roseimaritima</taxon>
    </lineage>
</organism>
<evidence type="ECO:0000313" key="4">
    <source>
        <dbReference type="Proteomes" id="UP000320672"/>
    </source>
</evidence>
<reference evidence="3 4" key="1">
    <citation type="submission" date="2019-02" db="EMBL/GenBank/DDBJ databases">
        <title>Deep-cultivation of Planctomycetes and their phenomic and genomic characterization uncovers novel biology.</title>
        <authorList>
            <person name="Wiegand S."/>
            <person name="Jogler M."/>
            <person name="Boedeker C."/>
            <person name="Pinto D."/>
            <person name="Vollmers J."/>
            <person name="Rivas-Marin E."/>
            <person name="Kohn T."/>
            <person name="Peeters S.H."/>
            <person name="Heuer A."/>
            <person name="Rast P."/>
            <person name="Oberbeckmann S."/>
            <person name="Bunk B."/>
            <person name="Jeske O."/>
            <person name="Meyerdierks A."/>
            <person name="Storesund J.E."/>
            <person name="Kallscheuer N."/>
            <person name="Luecker S."/>
            <person name="Lage O.M."/>
            <person name="Pohl T."/>
            <person name="Merkel B.J."/>
            <person name="Hornburger P."/>
            <person name="Mueller R.-W."/>
            <person name="Bruemmer F."/>
            <person name="Labrenz M."/>
            <person name="Spormann A.M."/>
            <person name="Op den Camp H."/>
            <person name="Overmann J."/>
            <person name="Amann R."/>
            <person name="Jetten M.S.M."/>
            <person name="Mascher T."/>
            <person name="Medema M.H."/>
            <person name="Devos D.P."/>
            <person name="Kaster A.-K."/>
            <person name="Ovreas L."/>
            <person name="Rohde M."/>
            <person name="Galperin M.Y."/>
            <person name="Jogler C."/>
        </authorList>
    </citation>
    <scope>NUCLEOTIDE SEQUENCE [LARGE SCALE GENOMIC DNA]</scope>
    <source>
        <strain evidence="3 4">FF011L</strain>
    </source>
</reference>
<dbReference type="Proteomes" id="UP000320672">
    <property type="component" value="Chromosome"/>
</dbReference>
<feature type="region of interest" description="Disordered" evidence="1">
    <location>
        <begin position="27"/>
        <end position="55"/>
    </location>
</feature>
<keyword evidence="2" id="KW-0732">Signal</keyword>
<proteinExistence type="predicted"/>
<dbReference type="KEGG" id="rml:FF011L_54730"/>
<name>A0A517MP46_9BACT</name>
<keyword evidence="4" id="KW-1185">Reference proteome</keyword>
<feature type="signal peptide" evidence="2">
    <location>
        <begin position="1"/>
        <end position="21"/>
    </location>
</feature>
<sequence precursor="true">MKSFFQLMLLSSLILCPLCLSGCSSQLSEEETPMMATDEDAPAADAATTNDPENP</sequence>
<gene>
    <name evidence="3" type="ORF">FF011L_54730</name>
</gene>
<protein>
    <recommendedName>
        <fullName evidence="5">Lipoprotein</fullName>
    </recommendedName>
</protein>
<evidence type="ECO:0000256" key="1">
    <source>
        <dbReference type="SAM" id="MobiDB-lite"/>
    </source>
</evidence>
<feature type="chain" id="PRO_5021743176" description="Lipoprotein" evidence="2">
    <location>
        <begin position="22"/>
        <end position="55"/>
    </location>
</feature>
<accession>A0A517MP46</accession>
<dbReference type="AlphaFoldDB" id="A0A517MP46"/>
<feature type="compositionally biased region" description="Low complexity" evidence="1">
    <location>
        <begin position="43"/>
        <end position="55"/>
    </location>
</feature>
<dbReference type="RefSeq" id="WP_218932892.1">
    <property type="nucleotide sequence ID" value="NZ_CP036262.1"/>
</dbReference>
<evidence type="ECO:0008006" key="5">
    <source>
        <dbReference type="Google" id="ProtNLM"/>
    </source>
</evidence>
<feature type="compositionally biased region" description="Acidic residues" evidence="1">
    <location>
        <begin position="28"/>
        <end position="42"/>
    </location>
</feature>
<evidence type="ECO:0000313" key="3">
    <source>
        <dbReference type="EMBL" id="QDS96661.1"/>
    </source>
</evidence>
<dbReference type="EMBL" id="CP036262">
    <property type="protein sequence ID" value="QDS96661.1"/>
    <property type="molecule type" value="Genomic_DNA"/>
</dbReference>
<evidence type="ECO:0000256" key="2">
    <source>
        <dbReference type="SAM" id="SignalP"/>
    </source>
</evidence>